<dbReference type="EC" id="2.1.1.37" evidence="9"/>
<dbReference type="PROSITE" id="PS00094">
    <property type="entry name" value="C5_MTASE_1"/>
    <property type="match status" value="1"/>
</dbReference>
<comment type="catalytic activity">
    <reaction evidence="9">
        <text>a 2'-deoxycytidine in DNA + S-adenosyl-L-methionine = a 5-methyl-2'-deoxycytidine in DNA + S-adenosyl-L-homocysteine + H(+)</text>
        <dbReference type="Rhea" id="RHEA:13681"/>
        <dbReference type="Rhea" id="RHEA-COMP:11369"/>
        <dbReference type="Rhea" id="RHEA-COMP:11370"/>
        <dbReference type="ChEBI" id="CHEBI:15378"/>
        <dbReference type="ChEBI" id="CHEBI:57856"/>
        <dbReference type="ChEBI" id="CHEBI:59789"/>
        <dbReference type="ChEBI" id="CHEBI:85452"/>
        <dbReference type="ChEBI" id="CHEBI:85454"/>
        <dbReference type="EC" id="2.1.1.37"/>
    </reaction>
</comment>
<evidence type="ECO:0000256" key="4">
    <source>
        <dbReference type="ARBA" id="ARBA00022691"/>
    </source>
</evidence>
<dbReference type="InterPro" id="IPR018117">
    <property type="entry name" value="C5_DNA_meth_AS"/>
</dbReference>
<evidence type="ECO:0000256" key="5">
    <source>
        <dbReference type="ARBA" id="ARBA00023280"/>
    </source>
</evidence>
<dbReference type="GO" id="GO:0032259">
    <property type="term" value="P:methylation"/>
    <property type="evidence" value="ECO:0007669"/>
    <property type="project" value="UniProtKB-KW"/>
</dbReference>
<proteinExistence type="inferred from homology"/>
<dbReference type="InterPro" id="IPR031303">
    <property type="entry name" value="C5_meth_CS"/>
</dbReference>
<dbReference type="InterPro" id="IPR029063">
    <property type="entry name" value="SAM-dependent_MTases_sf"/>
</dbReference>
<dbReference type="EMBL" id="BK032828">
    <property type="protein sequence ID" value="DAF62776.1"/>
    <property type="molecule type" value="Genomic_DNA"/>
</dbReference>
<dbReference type="GO" id="GO:0003886">
    <property type="term" value="F:DNA (cytosine-5-)-methyltransferase activity"/>
    <property type="evidence" value="ECO:0007669"/>
    <property type="project" value="UniProtKB-EC"/>
</dbReference>
<dbReference type="Gene3D" id="3.40.50.150">
    <property type="entry name" value="Vaccinia Virus protein VP39"/>
    <property type="match status" value="1"/>
</dbReference>
<evidence type="ECO:0000256" key="7">
    <source>
        <dbReference type="PROSITE-ProRule" id="PRU01016"/>
    </source>
</evidence>
<feature type="active site" evidence="7">
    <location>
        <position position="71"/>
    </location>
</feature>
<dbReference type="SUPFAM" id="SSF53335">
    <property type="entry name" value="S-adenosyl-L-methionine-dependent methyltransferases"/>
    <property type="match status" value="1"/>
</dbReference>
<evidence type="ECO:0000256" key="9">
    <source>
        <dbReference type="RuleBase" id="RU000417"/>
    </source>
</evidence>
<keyword evidence="5" id="KW-0899">Viral immunoevasion</keyword>
<reference evidence="10" key="1">
    <citation type="journal article" date="2021" name="Proc. Natl. Acad. Sci. U.S.A.">
        <title>A Catalog of Tens of Thousands of Viruses from Human Metagenomes Reveals Hidden Associations with Chronic Diseases.</title>
        <authorList>
            <person name="Tisza M.J."/>
            <person name="Buck C.B."/>
        </authorList>
    </citation>
    <scope>NUCLEOTIDE SEQUENCE</scope>
    <source>
        <strain evidence="10">Ctiv53</strain>
    </source>
</reference>
<dbReference type="GO" id="GO:0044027">
    <property type="term" value="P:negative regulation of gene expression via chromosomal CpG island methylation"/>
    <property type="evidence" value="ECO:0007669"/>
    <property type="project" value="TreeGrafter"/>
</dbReference>
<evidence type="ECO:0000313" key="10">
    <source>
        <dbReference type="EMBL" id="DAF62776.1"/>
    </source>
</evidence>
<evidence type="ECO:0000256" key="6">
    <source>
        <dbReference type="ARBA" id="ARBA00033479"/>
    </source>
</evidence>
<dbReference type="PRINTS" id="PR00105">
    <property type="entry name" value="C5METTRFRASE"/>
</dbReference>
<dbReference type="Gene3D" id="3.90.120.10">
    <property type="entry name" value="DNA Methylase, subunit A, domain 2"/>
    <property type="match status" value="1"/>
</dbReference>
<keyword evidence="2" id="KW-1090">Inhibition of host innate immune response by virus</keyword>
<dbReference type="InterPro" id="IPR001525">
    <property type="entry name" value="C5_MeTfrase"/>
</dbReference>
<dbReference type="GO" id="GO:0003677">
    <property type="term" value="F:DNA binding"/>
    <property type="evidence" value="ECO:0007669"/>
    <property type="project" value="TreeGrafter"/>
</dbReference>
<evidence type="ECO:0000256" key="1">
    <source>
        <dbReference type="ARBA" id="ARBA00022603"/>
    </source>
</evidence>
<dbReference type="GO" id="GO:0052170">
    <property type="term" value="P:symbiont-mediated suppression of host innate immune response"/>
    <property type="evidence" value="ECO:0007669"/>
    <property type="project" value="UniProtKB-KW"/>
</dbReference>
<dbReference type="PANTHER" id="PTHR10629:SF52">
    <property type="entry name" value="DNA (CYTOSINE-5)-METHYLTRANSFERASE 1"/>
    <property type="match status" value="1"/>
</dbReference>
<dbReference type="PROSITE" id="PS00095">
    <property type="entry name" value="C5_MTASE_2"/>
    <property type="match status" value="1"/>
</dbReference>
<dbReference type="PROSITE" id="PS51679">
    <property type="entry name" value="SAM_MT_C5"/>
    <property type="match status" value="1"/>
</dbReference>
<dbReference type="PANTHER" id="PTHR10629">
    <property type="entry name" value="CYTOSINE-SPECIFIC METHYLTRANSFERASE"/>
    <property type="match status" value="1"/>
</dbReference>
<dbReference type="Pfam" id="PF00145">
    <property type="entry name" value="DNA_methylase"/>
    <property type="match status" value="1"/>
</dbReference>
<evidence type="ECO:0000256" key="2">
    <source>
        <dbReference type="ARBA" id="ARBA00022632"/>
    </source>
</evidence>
<keyword evidence="2" id="KW-0945">Host-virus interaction</keyword>
<evidence type="ECO:0000256" key="8">
    <source>
        <dbReference type="RuleBase" id="RU000416"/>
    </source>
</evidence>
<dbReference type="InterPro" id="IPR050390">
    <property type="entry name" value="C5-Methyltransferase"/>
</dbReference>
<organism evidence="10">
    <name type="scientific">Myoviridae sp. ctiv53</name>
    <dbReference type="NCBI Taxonomy" id="2827703"/>
    <lineage>
        <taxon>Viruses</taxon>
        <taxon>Duplodnaviria</taxon>
        <taxon>Heunggongvirae</taxon>
        <taxon>Uroviricota</taxon>
        <taxon>Caudoviricetes</taxon>
    </lineage>
</organism>
<sequence>MVTAVSLFSGCGGSDTGVHQLGINILMANDIIPYARDVYLANLPATDYLLQDIRTIESFPAADLLLGCYPCQGFSQGGLRQADNKLNFLYKEFARALNQIKPKAFIVENVSGMLRSNYEHLLKDQIDTFTRIGYRVKTQILNAADYGVPQLRHRIFIVGIRHDLGVEYTFPQPTHGQLGRHPHITIQEALAGFPDWPDESEYYKKPFHWYYMSRNRRQDWNEPAKTVVSNARHTLLHPVSPKMEKVGKDEWRFAEDKPARRFSYRECAVLQGFKKDLAFPETENASLMNKYKVIGNAVPPALFKAVAAELMDILH</sequence>
<name>A0A8S5TI10_9CAUD</name>
<dbReference type="NCBIfam" id="TIGR00675">
    <property type="entry name" value="dcm"/>
    <property type="match status" value="1"/>
</dbReference>
<accession>A0A8S5TI10</accession>
<evidence type="ECO:0000256" key="3">
    <source>
        <dbReference type="ARBA" id="ARBA00022679"/>
    </source>
</evidence>
<keyword evidence="6" id="KW-1258">Restriction-modification system evasion by virus</keyword>
<keyword evidence="3 7" id="KW-0808">Transferase</keyword>
<protein>
    <recommendedName>
        <fullName evidence="9">Cytosine-specific methyltransferase</fullName>
        <ecNumber evidence="9">2.1.1.37</ecNumber>
    </recommendedName>
</protein>
<dbReference type="GO" id="GO:0099018">
    <property type="term" value="P:symbiont-mediated evasion of host restriction-modification system"/>
    <property type="evidence" value="ECO:0007669"/>
    <property type="project" value="UniProtKB-KW"/>
</dbReference>
<keyword evidence="4 7" id="KW-0949">S-adenosyl-L-methionine</keyword>
<comment type="similarity">
    <text evidence="7 8">Belongs to the class I-like SAM-binding methyltransferase superfamily. C5-methyltransferase family.</text>
</comment>
<keyword evidence="1 7" id="KW-0489">Methyltransferase</keyword>